<protein>
    <submittedName>
        <fullName evidence="6">Allophanate hydrolase subunit 1</fullName>
    </submittedName>
</protein>
<dbReference type="InterPro" id="IPR029000">
    <property type="entry name" value="Cyclophilin-like_dom_sf"/>
</dbReference>
<dbReference type="SUPFAM" id="SSF50891">
    <property type="entry name" value="Cyclophilin-like"/>
    <property type="match status" value="1"/>
</dbReference>
<dbReference type="RefSeq" id="WP_117228055.1">
    <property type="nucleotide sequence ID" value="NZ_CP061725.1"/>
</dbReference>
<dbReference type="PANTHER" id="PTHR34698:SF2">
    <property type="entry name" value="5-OXOPROLINASE SUBUNIT B"/>
    <property type="match status" value="1"/>
</dbReference>
<evidence type="ECO:0000313" key="7">
    <source>
        <dbReference type="Proteomes" id="UP000262621"/>
    </source>
</evidence>
<dbReference type="SMART" id="SM00796">
    <property type="entry name" value="AHS1"/>
    <property type="match status" value="1"/>
</dbReference>
<evidence type="ECO:0000313" key="6">
    <source>
        <dbReference type="EMBL" id="RFS46419.1"/>
    </source>
</evidence>
<sequence length="296" mass="30593">MRIRPVGAHALLLDLTPPPTPSPGDATAPGGNADGGTVAGLVEAWRAELWRRRAQGDLVATEIVPAATTVLLDGVPDPGSTATRIARWTPTLRPEPTPGAAYPTPPRRSWSCGCDKESHNKTKSRPQLHDRRRESAADLAVELAEDLAAARSSAGGGAGDGDAVGASSGGGGLVEVPVSFDGEDLPRVAELWRVDVPAVVHQLRETEFRVAFCGFAPGFGYLTGLPAELAVPRLATPRPRVPAGAVGLAGPYAGIYPSASPGGWLLVGRTGLTLFDVTADPPALLTPGTRVRLVPA</sequence>
<dbReference type="GO" id="GO:0005524">
    <property type="term" value="F:ATP binding"/>
    <property type="evidence" value="ECO:0007669"/>
    <property type="project" value="UniProtKB-KW"/>
</dbReference>
<dbReference type="OrthoDB" id="9778567at2"/>
<dbReference type="InterPro" id="IPR003833">
    <property type="entry name" value="CT_C_D"/>
</dbReference>
<dbReference type="Gene3D" id="2.40.100.10">
    <property type="entry name" value="Cyclophilin-like"/>
    <property type="match status" value="1"/>
</dbReference>
<dbReference type="Pfam" id="PF02682">
    <property type="entry name" value="CT_C_D"/>
    <property type="match status" value="1"/>
</dbReference>
<evidence type="ECO:0000256" key="4">
    <source>
        <dbReference type="SAM" id="MobiDB-lite"/>
    </source>
</evidence>
<comment type="caution">
    <text evidence="6">The sequence shown here is derived from an EMBL/GenBank/DDBJ whole genome shotgun (WGS) entry which is preliminary data.</text>
</comment>
<evidence type="ECO:0000256" key="3">
    <source>
        <dbReference type="ARBA" id="ARBA00022840"/>
    </source>
</evidence>
<name>A0A372G0Z9_9ACTN</name>
<dbReference type="Gene3D" id="3.30.1360.40">
    <property type="match status" value="1"/>
</dbReference>
<dbReference type="PANTHER" id="PTHR34698">
    <property type="entry name" value="5-OXOPROLINASE SUBUNIT B"/>
    <property type="match status" value="1"/>
</dbReference>
<organism evidence="6 7">
    <name type="scientific">Micromonospora craniellae</name>
    <dbReference type="NCBI Taxonomy" id="2294034"/>
    <lineage>
        <taxon>Bacteria</taxon>
        <taxon>Bacillati</taxon>
        <taxon>Actinomycetota</taxon>
        <taxon>Actinomycetes</taxon>
        <taxon>Micromonosporales</taxon>
        <taxon>Micromonosporaceae</taxon>
        <taxon>Micromonospora</taxon>
    </lineage>
</organism>
<feature type="region of interest" description="Disordered" evidence="4">
    <location>
        <begin position="14"/>
        <end position="36"/>
    </location>
</feature>
<dbReference type="GO" id="GO:0016787">
    <property type="term" value="F:hydrolase activity"/>
    <property type="evidence" value="ECO:0007669"/>
    <property type="project" value="UniProtKB-KW"/>
</dbReference>
<feature type="compositionally biased region" description="Basic and acidic residues" evidence="4">
    <location>
        <begin position="127"/>
        <end position="136"/>
    </location>
</feature>
<dbReference type="EMBL" id="QVFU01000009">
    <property type="protein sequence ID" value="RFS46419.1"/>
    <property type="molecule type" value="Genomic_DNA"/>
</dbReference>
<keyword evidence="3" id="KW-0067">ATP-binding</keyword>
<gene>
    <name evidence="6" type="ORF">D0Q02_11685</name>
</gene>
<reference evidence="6 7" key="1">
    <citation type="submission" date="2018-08" db="EMBL/GenBank/DDBJ databases">
        <title>Verrucosispora craniellae sp. nov., isolated from a marine sponge in the South China Sea.</title>
        <authorList>
            <person name="Li L."/>
            <person name="Lin H.W."/>
        </authorList>
    </citation>
    <scope>NUCLEOTIDE SEQUENCE [LARGE SCALE GENOMIC DNA]</scope>
    <source>
        <strain evidence="6 7">LHW63014</strain>
    </source>
</reference>
<keyword evidence="1" id="KW-0547">Nucleotide-binding</keyword>
<evidence type="ECO:0000256" key="2">
    <source>
        <dbReference type="ARBA" id="ARBA00022801"/>
    </source>
</evidence>
<dbReference type="InterPro" id="IPR010016">
    <property type="entry name" value="PxpB"/>
</dbReference>
<accession>A0A372G0Z9</accession>
<dbReference type="Proteomes" id="UP000262621">
    <property type="component" value="Unassembled WGS sequence"/>
</dbReference>
<feature type="domain" description="Carboxyltransferase" evidence="5">
    <location>
        <begin position="1"/>
        <end position="285"/>
    </location>
</feature>
<feature type="region of interest" description="Disordered" evidence="4">
    <location>
        <begin position="90"/>
        <end position="136"/>
    </location>
</feature>
<proteinExistence type="predicted"/>
<keyword evidence="7" id="KW-1185">Reference proteome</keyword>
<evidence type="ECO:0000256" key="1">
    <source>
        <dbReference type="ARBA" id="ARBA00022741"/>
    </source>
</evidence>
<evidence type="ECO:0000259" key="5">
    <source>
        <dbReference type="SMART" id="SM00796"/>
    </source>
</evidence>
<keyword evidence="2 6" id="KW-0378">Hydrolase</keyword>
<dbReference type="AlphaFoldDB" id="A0A372G0Z9"/>